<protein>
    <submittedName>
        <fullName evidence="2">Uncharacterized protein</fullName>
    </submittedName>
</protein>
<organism evidence="2 3">
    <name type="scientific">Bimuria novae-zelandiae CBS 107.79</name>
    <dbReference type="NCBI Taxonomy" id="1447943"/>
    <lineage>
        <taxon>Eukaryota</taxon>
        <taxon>Fungi</taxon>
        <taxon>Dikarya</taxon>
        <taxon>Ascomycota</taxon>
        <taxon>Pezizomycotina</taxon>
        <taxon>Dothideomycetes</taxon>
        <taxon>Pleosporomycetidae</taxon>
        <taxon>Pleosporales</taxon>
        <taxon>Massarineae</taxon>
        <taxon>Didymosphaeriaceae</taxon>
        <taxon>Bimuria</taxon>
    </lineage>
</organism>
<gene>
    <name evidence="2" type="ORF">BU23DRAFT_654644</name>
</gene>
<evidence type="ECO:0000313" key="2">
    <source>
        <dbReference type="EMBL" id="KAF1978182.1"/>
    </source>
</evidence>
<dbReference type="EMBL" id="ML976661">
    <property type="protein sequence ID" value="KAF1978182.1"/>
    <property type="molecule type" value="Genomic_DNA"/>
</dbReference>
<name>A0A6A5VR71_9PLEO</name>
<evidence type="ECO:0000313" key="3">
    <source>
        <dbReference type="Proteomes" id="UP000800036"/>
    </source>
</evidence>
<dbReference type="AlphaFoldDB" id="A0A6A5VR71"/>
<evidence type="ECO:0000256" key="1">
    <source>
        <dbReference type="SAM" id="MobiDB-lite"/>
    </source>
</evidence>
<dbReference type="OrthoDB" id="3792542at2759"/>
<accession>A0A6A5VR71</accession>
<feature type="region of interest" description="Disordered" evidence="1">
    <location>
        <begin position="1"/>
        <end position="34"/>
    </location>
</feature>
<reference evidence="2" key="1">
    <citation type="journal article" date="2020" name="Stud. Mycol.">
        <title>101 Dothideomycetes genomes: a test case for predicting lifestyles and emergence of pathogens.</title>
        <authorList>
            <person name="Haridas S."/>
            <person name="Albert R."/>
            <person name="Binder M."/>
            <person name="Bloem J."/>
            <person name="Labutti K."/>
            <person name="Salamov A."/>
            <person name="Andreopoulos B."/>
            <person name="Baker S."/>
            <person name="Barry K."/>
            <person name="Bills G."/>
            <person name="Bluhm B."/>
            <person name="Cannon C."/>
            <person name="Castanera R."/>
            <person name="Culley D."/>
            <person name="Daum C."/>
            <person name="Ezra D."/>
            <person name="Gonzalez J."/>
            <person name="Henrissat B."/>
            <person name="Kuo A."/>
            <person name="Liang C."/>
            <person name="Lipzen A."/>
            <person name="Lutzoni F."/>
            <person name="Magnuson J."/>
            <person name="Mondo S."/>
            <person name="Nolan M."/>
            <person name="Ohm R."/>
            <person name="Pangilinan J."/>
            <person name="Park H.-J."/>
            <person name="Ramirez L."/>
            <person name="Alfaro M."/>
            <person name="Sun H."/>
            <person name="Tritt A."/>
            <person name="Yoshinaga Y."/>
            <person name="Zwiers L.-H."/>
            <person name="Turgeon B."/>
            <person name="Goodwin S."/>
            <person name="Spatafora J."/>
            <person name="Crous P."/>
            <person name="Grigoriev I."/>
        </authorList>
    </citation>
    <scope>NUCLEOTIDE SEQUENCE</scope>
    <source>
        <strain evidence="2">CBS 107.79</strain>
    </source>
</reference>
<proteinExistence type="predicted"/>
<keyword evidence="3" id="KW-1185">Reference proteome</keyword>
<feature type="compositionally biased region" description="Low complexity" evidence="1">
    <location>
        <begin position="14"/>
        <end position="34"/>
    </location>
</feature>
<feature type="compositionally biased region" description="Pro residues" evidence="1">
    <location>
        <begin position="1"/>
        <end position="13"/>
    </location>
</feature>
<dbReference type="Proteomes" id="UP000800036">
    <property type="component" value="Unassembled WGS sequence"/>
</dbReference>
<sequence>MPRPIYPPSPPRTLSPDSVRSSSLDSASSTASQSPLYTHVGSSYRIALNRGNPFLCLPRPVRDRIHALSLDDNPGWNQVEVPDTGDIALRELTEVSPLFQSDITRLLLQDGVWSVSSAAAIYNLLAFLHRTDEGDARIGSKRRSTPTEIEFVGLALWENSSAFSSDAARLFARCPGIKEVRLLVDLRELPFTRAPGYPMIDIENLAAQFDLERLAAVRDLQELKISFVPFMALKRRLGGLEGERLWAGRLRREKGDMREVEGMNGFWGLKTWLEEMSEELGYVCDEECDGIELGSLLSAVGNGVDKESSLLGRIIE</sequence>